<evidence type="ECO:0000313" key="2">
    <source>
        <dbReference type="Proteomes" id="UP001291687"/>
    </source>
</evidence>
<keyword evidence="2" id="KW-1185">Reference proteome</keyword>
<evidence type="ECO:0000313" key="1">
    <source>
        <dbReference type="EMBL" id="MEA0970443.1"/>
    </source>
</evidence>
<organism evidence="1 2">
    <name type="scientific">Candidatus Megaera venefica</name>
    <dbReference type="NCBI Taxonomy" id="2055910"/>
    <lineage>
        <taxon>Bacteria</taxon>
        <taxon>Pseudomonadati</taxon>
        <taxon>Pseudomonadota</taxon>
        <taxon>Alphaproteobacteria</taxon>
        <taxon>Rickettsiales</taxon>
        <taxon>Rickettsiaceae</taxon>
        <taxon>Candidatus Megaera</taxon>
    </lineage>
</organism>
<accession>A0ABU5NB96</accession>
<reference evidence="1 2" key="1">
    <citation type="submission" date="2023-03" db="EMBL/GenBank/DDBJ databases">
        <title>Host association and intracellularity evolved multiple times independently in the Rickettsiales.</title>
        <authorList>
            <person name="Castelli M."/>
            <person name="Nardi T."/>
            <person name="Gammuto L."/>
            <person name="Bellinzona G."/>
            <person name="Sabaneyeva E."/>
            <person name="Potekhin A."/>
            <person name="Serra V."/>
            <person name="Petroni G."/>
            <person name="Sassera D."/>
        </authorList>
    </citation>
    <scope>NUCLEOTIDE SEQUENCE [LARGE SCALE GENOMIC DNA]</scope>
    <source>
        <strain evidence="1 2">Sr 2-6</strain>
    </source>
</reference>
<comment type="caution">
    <text evidence="1">The sequence shown here is derived from an EMBL/GenBank/DDBJ whole genome shotgun (WGS) entry which is preliminary data.</text>
</comment>
<gene>
    <name evidence="1" type="ORF">Megvenef_00407</name>
</gene>
<name>A0ABU5NB96_9RICK</name>
<protein>
    <submittedName>
        <fullName evidence="1">Uncharacterized protein</fullName>
    </submittedName>
</protein>
<sequence length="260" mass="28707">MAKNLLNELLKLAEADGKSLSTATSTKGQAVVSLAQKYGIKCEDRKYDVGAPGVMKPLDETIKIELQWGSGFVNQDRTDRFNQFHDALQAIDALVENRFSEDLYTNLNVYGRAMFVNIASKQSPEINQNILKTIAPYSASGLDMNEFPYAKQEEVNVGQIFNQYIQPKISDISVETNTSNSDSSNFGVLVEGEIDPAQEKKNLVDALMKNIMMGDTNKIDPATYQTVETLITEHGIHSIAFDALLEELANETVVMGETGL</sequence>
<dbReference type="EMBL" id="JARJFB010000018">
    <property type="protein sequence ID" value="MEA0970443.1"/>
    <property type="molecule type" value="Genomic_DNA"/>
</dbReference>
<proteinExistence type="predicted"/>
<dbReference type="Proteomes" id="UP001291687">
    <property type="component" value="Unassembled WGS sequence"/>
</dbReference>
<dbReference type="RefSeq" id="WP_322776347.1">
    <property type="nucleotide sequence ID" value="NZ_JARJFB010000018.1"/>
</dbReference>